<dbReference type="Pfam" id="PF06426">
    <property type="entry name" value="SATase_N"/>
    <property type="match status" value="1"/>
</dbReference>
<dbReference type="Gene3D" id="1.10.3130.10">
    <property type="entry name" value="serine acetyltransferase, domain 1"/>
    <property type="match status" value="1"/>
</dbReference>
<comment type="similarity">
    <text evidence="2">Belongs to the transferase hexapeptide repeat family.</text>
</comment>
<dbReference type="SMART" id="SM00971">
    <property type="entry name" value="SATase_N"/>
    <property type="match status" value="1"/>
</dbReference>
<organism evidence="10 11">
    <name type="scientific">Tatumella terrea</name>
    <dbReference type="NCBI Taxonomy" id="419007"/>
    <lineage>
        <taxon>Bacteria</taxon>
        <taxon>Pseudomonadati</taxon>
        <taxon>Pseudomonadota</taxon>
        <taxon>Gammaproteobacteria</taxon>
        <taxon>Enterobacterales</taxon>
        <taxon>Erwiniaceae</taxon>
        <taxon>Tatumella</taxon>
    </lineage>
</organism>
<evidence type="ECO:0000313" key="11">
    <source>
        <dbReference type="Proteomes" id="UP001596230"/>
    </source>
</evidence>
<accession>A0ABW1VUS8</accession>
<dbReference type="Proteomes" id="UP001596230">
    <property type="component" value="Unassembled WGS sequence"/>
</dbReference>
<reference evidence="11" key="1">
    <citation type="journal article" date="2019" name="Int. J. Syst. Evol. Microbiol.">
        <title>The Global Catalogue of Microorganisms (GCM) 10K type strain sequencing project: providing services to taxonomists for standard genome sequencing and annotation.</title>
        <authorList>
            <consortium name="The Broad Institute Genomics Platform"/>
            <consortium name="The Broad Institute Genome Sequencing Center for Infectious Disease"/>
            <person name="Wu L."/>
            <person name="Ma J."/>
        </authorList>
    </citation>
    <scope>NUCLEOTIDE SEQUENCE [LARGE SCALE GENOMIC DNA]</scope>
    <source>
        <strain evidence="11">CGMCC 1.18518</strain>
    </source>
</reference>
<dbReference type="InterPro" id="IPR042122">
    <property type="entry name" value="Ser_AcTrfase_N_sf"/>
</dbReference>
<protein>
    <recommendedName>
        <fullName evidence="4">Serine acetyltransferase</fullName>
        <ecNumber evidence="3">2.3.1.30</ecNumber>
    </recommendedName>
</protein>
<gene>
    <name evidence="10" type="ORF">ACFP9W_02730</name>
</gene>
<comment type="catalytic activity">
    <reaction evidence="8">
        <text>L-serine + acetyl-CoA = O-acetyl-L-serine + CoA</text>
        <dbReference type="Rhea" id="RHEA:24560"/>
        <dbReference type="ChEBI" id="CHEBI:33384"/>
        <dbReference type="ChEBI" id="CHEBI:57287"/>
        <dbReference type="ChEBI" id="CHEBI:57288"/>
        <dbReference type="ChEBI" id="CHEBI:58340"/>
        <dbReference type="EC" id="2.3.1.30"/>
    </reaction>
</comment>
<dbReference type="EMBL" id="JBHSUB010000004">
    <property type="protein sequence ID" value="MFC6377021.1"/>
    <property type="molecule type" value="Genomic_DNA"/>
</dbReference>
<evidence type="ECO:0000256" key="4">
    <source>
        <dbReference type="ARBA" id="ARBA00018522"/>
    </source>
</evidence>
<keyword evidence="11" id="KW-1185">Reference proteome</keyword>
<proteinExistence type="inferred from homology"/>
<sequence>MLWDLIREQAVGMLSINPRLSDYLNSYILDFDDFNDALAFHVAEQLGKQVRQIDIKCWFSEVLAANPSIYQATEKDILKLVTVNPACPDELTGLLTSRGIIAAAAQRISHCIYLTGDVRSAALVQSWIALQMNIDIHPAAVLGAGLFIDHGIGIVIGETAIVEDDVSIWHGVTLGSTLREAGDRHPKIRRGALLCAGSSVLGNIEIGEGAIVAANAVVTKTVPAKVIVAGCPGKVLGAVPDELNTLTSKTVKNKEFS</sequence>
<dbReference type="PANTHER" id="PTHR42811">
    <property type="entry name" value="SERINE ACETYLTRANSFERASE"/>
    <property type="match status" value="1"/>
</dbReference>
<dbReference type="CDD" id="cd03354">
    <property type="entry name" value="LbH_SAT"/>
    <property type="match status" value="1"/>
</dbReference>
<name>A0ABW1VUS8_9GAMM</name>
<evidence type="ECO:0000256" key="6">
    <source>
        <dbReference type="ARBA" id="ARBA00022679"/>
    </source>
</evidence>
<dbReference type="Pfam" id="PF00132">
    <property type="entry name" value="Hexapep"/>
    <property type="match status" value="1"/>
</dbReference>
<dbReference type="InterPro" id="IPR010493">
    <property type="entry name" value="Ser_AcTrfase_N"/>
</dbReference>
<evidence type="ECO:0000256" key="3">
    <source>
        <dbReference type="ARBA" id="ARBA00013266"/>
    </source>
</evidence>
<evidence type="ECO:0000256" key="7">
    <source>
        <dbReference type="ARBA" id="ARBA00023315"/>
    </source>
</evidence>
<evidence type="ECO:0000256" key="5">
    <source>
        <dbReference type="ARBA" id="ARBA00022605"/>
    </source>
</evidence>
<dbReference type="Gene3D" id="2.160.10.10">
    <property type="entry name" value="Hexapeptide repeat proteins"/>
    <property type="match status" value="1"/>
</dbReference>
<evidence type="ECO:0000256" key="1">
    <source>
        <dbReference type="ARBA" id="ARBA00004876"/>
    </source>
</evidence>
<comment type="caution">
    <text evidence="10">The sequence shown here is derived from an EMBL/GenBank/DDBJ whole genome shotgun (WGS) entry which is preliminary data.</text>
</comment>
<dbReference type="InterPro" id="IPR011004">
    <property type="entry name" value="Trimer_LpxA-like_sf"/>
</dbReference>
<keyword evidence="7" id="KW-0012">Acyltransferase</keyword>
<evidence type="ECO:0000256" key="8">
    <source>
        <dbReference type="ARBA" id="ARBA00049486"/>
    </source>
</evidence>
<dbReference type="RefSeq" id="WP_385946218.1">
    <property type="nucleotide sequence ID" value="NZ_JBHSUB010000004.1"/>
</dbReference>
<keyword evidence="5" id="KW-0028">Amino-acid biosynthesis</keyword>
<dbReference type="InterPro" id="IPR045304">
    <property type="entry name" value="LbH_SAT"/>
</dbReference>
<dbReference type="InterPro" id="IPR001451">
    <property type="entry name" value="Hexapep"/>
</dbReference>
<evidence type="ECO:0000256" key="2">
    <source>
        <dbReference type="ARBA" id="ARBA00007274"/>
    </source>
</evidence>
<feature type="domain" description="Serine acetyltransferase N-terminal" evidence="9">
    <location>
        <begin position="2"/>
        <end position="105"/>
    </location>
</feature>
<dbReference type="EC" id="2.3.1.30" evidence="3"/>
<keyword evidence="6" id="KW-0808">Transferase</keyword>
<dbReference type="SUPFAM" id="SSF51161">
    <property type="entry name" value="Trimeric LpxA-like enzymes"/>
    <property type="match status" value="1"/>
</dbReference>
<evidence type="ECO:0000259" key="9">
    <source>
        <dbReference type="SMART" id="SM00971"/>
    </source>
</evidence>
<comment type="pathway">
    <text evidence="1">Amino-acid biosynthesis; L-cysteine biosynthesis; L-cysteine from L-serine: step 1/2.</text>
</comment>
<evidence type="ECO:0000313" key="10">
    <source>
        <dbReference type="EMBL" id="MFC6377021.1"/>
    </source>
</evidence>